<dbReference type="Proteomes" id="UP001381693">
    <property type="component" value="Unassembled WGS sequence"/>
</dbReference>
<keyword evidence="2" id="KW-1185">Reference proteome</keyword>
<gene>
    <name evidence="1" type="ORF">SK128_019662</name>
</gene>
<protein>
    <submittedName>
        <fullName evidence="1">Uncharacterized protein</fullName>
    </submittedName>
</protein>
<accession>A0AAN9AG50</accession>
<sequence length="55" mass="6105">IFKCASDALGYALLKVNPVFTTQTVDEVMRAMKSLAIIPISLEVKRAEFIVCTKM</sequence>
<dbReference type="AlphaFoldDB" id="A0AAN9AG50"/>
<name>A0AAN9AG50_HALRR</name>
<feature type="non-terminal residue" evidence="1">
    <location>
        <position position="1"/>
    </location>
</feature>
<reference evidence="1 2" key="1">
    <citation type="submission" date="2023-11" db="EMBL/GenBank/DDBJ databases">
        <title>Halocaridina rubra genome assembly.</title>
        <authorList>
            <person name="Smith C."/>
        </authorList>
    </citation>
    <scope>NUCLEOTIDE SEQUENCE [LARGE SCALE GENOMIC DNA]</scope>
    <source>
        <strain evidence="1">EP-1</strain>
        <tissue evidence="1">Whole</tissue>
    </source>
</reference>
<organism evidence="1 2">
    <name type="scientific">Halocaridina rubra</name>
    <name type="common">Hawaiian red shrimp</name>
    <dbReference type="NCBI Taxonomy" id="373956"/>
    <lineage>
        <taxon>Eukaryota</taxon>
        <taxon>Metazoa</taxon>
        <taxon>Ecdysozoa</taxon>
        <taxon>Arthropoda</taxon>
        <taxon>Crustacea</taxon>
        <taxon>Multicrustacea</taxon>
        <taxon>Malacostraca</taxon>
        <taxon>Eumalacostraca</taxon>
        <taxon>Eucarida</taxon>
        <taxon>Decapoda</taxon>
        <taxon>Pleocyemata</taxon>
        <taxon>Caridea</taxon>
        <taxon>Atyoidea</taxon>
        <taxon>Atyidae</taxon>
        <taxon>Halocaridina</taxon>
    </lineage>
</organism>
<dbReference type="EMBL" id="JAXCGZ010000272">
    <property type="protein sequence ID" value="KAK7086263.1"/>
    <property type="molecule type" value="Genomic_DNA"/>
</dbReference>
<comment type="caution">
    <text evidence="1">The sequence shown here is derived from an EMBL/GenBank/DDBJ whole genome shotgun (WGS) entry which is preliminary data.</text>
</comment>
<proteinExistence type="predicted"/>
<evidence type="ECO:0000313" key="1">
    <source>
        <dbReference type="EMBL" id="KAK7086263.1"/>
    </source>
</evidence>
<evidence type="ECO:0000313" key="2">
    <source>
        <dbReference type="Proteomes" id="UP001381693"/>
    </source>
</evidence>